<dbReference type="OrthoDB" id="9760358at2"/>
<evidence type="ECO:0000313" key="14">
    <source>
        <dbReference type="EMBL" id="ASU33374.1"/>
    </source>
</evidence>
<feature type="domain" description="ABC transmembrane type-1" evidence="12">
    <location>
        <begin position="171"/>
        <end position="450"/>
    </location>
</feature>
<organism evidence="14 15">
    <name type="scientific">Mucilaginibacter xinganensis</name>
    <dbReference type="NCBI Taxonomy" id="1234841"/>
    <lineage>
        <taxon>Bacteria</taxon>
        <taxon>Pseudomonadati</taxon>
        <taxon>Bacteroidota</taxon>
        <taxon>Sphingobacteriia</taxon>
        <taxon>Sphingobacteriales</taxon>
        <taxon>Sphingobacteriaceae</taxon>
        <taxon>Mucilaginibacter</taxon>
    </lineage>
</organism>
<evidence type="ECO:0000256" key="5">
    <source>
        <dbReference type="ARBA" id="ARBA00022741"/>
    </source>
</evidence>
<keyword evidence="2" id="KW-0813">Transport</keyword>
<dbReference type="Gene3D" id="1.20.1560.10">
    <property type="entry name" value="ABC transporter type 1, transmembrane domain"/>
    <property type="match status" value="1"/>
</dbReference>
<comment type="subcellular location">
    <subcellularLocation>
        <location evidence="1">Cell membrane</location>
        <topology evidence="1">Multi-pass membrane protein</topology>
    </subcellularLocation>
</comment>
<keyword evidence="3" id="KW-1003">Cell membrane</keyword>
<dbReference type="GO" id="GO:0005886">
    <property type="term" value="C:plasma membrane"/>
    <property type="evidence" value="ECO:0007669"/>
    <property type="project" value="UniProtKB-SubCell"/>
</dbReference>
<evidence type="ECO:0000256" key="2">
    <source>
        <dbReference type="ARBA" id="ARBA00022448"/>
    </source>
</evidence>
<dbReference type="PROSITE" id="PS50929">
    <property type="entry name" value="ABC_TM1F"/>
    <property type="match status" value="1"/>
</dbReference>
<dbReference type="FunFam" id="3.40.50.300:FF:000299">
    <property type="entry name" value="ABC transporter ATP-binding protein/permease"/>
    <property type="match status" value="1"/>
</dbReference>
<dbReference type="Pfam" id="PF03412">
    <property type="entry name" value="Peptidase_C39"/>
    <property type="match status" value="1"/>
</dbReference>
<feature type="domain" description="ABC transporter" evidence="11">
    <location>
        <begin position="484"/>
        <end position="720"/>
    </location>
</feature>
<dbReference type="InterPro" id="IPR003593">
    <property type="entry name" value="AAA+_ATPase"/>
</dbReference>
<dbReference type="CDD" id="cd02418">
    <property type="entry name" value="Peptidase_C39B"/>
    <property type="match status" value="1"/>
</dbReference>
<accession>A0A223NUM2</accession>
<evidence type="ECO:0000259" key="11">
    <source>
        <dbReference type="PROSITE" id="PS50893"/>
    </source>
</evidence>
<dbReference type="PROSITE" id="PS00211">
    <property type="entry name" value="ABC_TRANSPORTER_1"/>
    <property type="match status" value="1"/>
</dbReference>
<dbReference type="InterPro" id="IPR039421">
    <property type="entry name" value="Type_1_exporter"/>
</dbReference>
<evidence type="ECO:0000256" key="3">
    <source>
        <dbReference type="ARBA" id="ARBA00022475"/>
    </source>
</evidence>
<dbReference type="GO" id="GO:0008233">
    <property type="term" value="F:peptidase activity"/>
    <property type="evidence" value="ECO:0007669"/>
    <property type="project" value="InterPro"/>
</dbReference>
<dbReference type="CDD" id="cd18571">
    <property type="entry name" value="ABC_6TM_peptidase_like"/>
    <property type="match status" value="1"/>
</dbReference>
<dbReference type="InterPro" id="IPR005074">
    <property type="entry name" value="Peptidase_C39"/>
</dbReference>
<dbReference type="InterPro" id="IPR011527">
    <property type="entry name" value="ABC1_TM_dom"/>
</dbReference>
<dbReference type="Gene3D" id="3.40.50.300">
    <property type="entry name" value="P-loop containing nucleotide triphosphate hydrolases"/>
    <property type="match status" value="1"/>
</dbReference>
<feature type="transmembrane region" description="Helical" evidence="10">
    <location>
        <begin position="278"/>
        <end position="300"/>
    </location>
</feature>
<dbReference type="Pfam" id="PF00664">
    <property type="entry name" value="ABC_membrane"/>
    <property type="match status" value="1"/>
</dbReference>
<dbReference type="GO" id="GO:0016887">
    <property type="term" value="F:ATP hydrolysis activity"/>
    <property type="evidence" value="ECO:0007669"/>
    <property type="project" value="InterPro"/>
</dbReference>
<dbReference type="Gene3D" id="3.90.70.10">
    <property type="entry name" value="Cysteine proteinases"/>
    <property type="match status" value="1"/>
</dbReference>
<feature type="transmembrane region" description="Helical" evidence="10">
    <location>
        <begin position="167"/>
        <end position="185"/>
    </location>
</feature>
<keyword evidence="6" id="KW-0378">Hydrolase</keyword>
<dbReference type="PROSITE" id="PS50893">
    <property type="entry name" value="ABC_TRANSPORTER_2"/>
    <property type="match status" value="1"/>
</dbReference>
<protein>
    <submittedName>
        <fullName evidence="14">ABC transporter ATP-binding protein</fullName>
    </submittedName>
</protein>
<feature type="domain" description="Peptidase C39" evidence="13">
    <location>
        <begin position="9"/>
        <end position="128"/>
    </location>
</feature>
<gene>
    <name evidence="14" type="ORF">MuYL_1476</name>
</gene>
<dbReference type="PROSITE" id="PS50990">
    <property type="entry name" value="PEPTIDASE_C39"/>
    <property type="match status" value="1"/>
</dbReference>
<dbReference type="GO" id="GO:0006508">
    <property type="term" value="P:proteolysis"/>
    <property type="evidence" value="ECO:0007669"/>
    <property type="project" value="InterPro"/>
</dbReference>
<dbReference type="EMBL" id="CP022743">
    <property type="protein sequence ID" value="ASU33374.1"/>
    <property type="molecule type" value="Genomic_DNA"/>
</dbReference>
<sequence>MKTFPIYKQQDAMDCGPTCLKMITKYFGRTFSIQKLRALCQITHGGVTFLDMSEAAEKLGLHSVGVKVDVAQLKELELPCILHWRQNHFVILYKIKKGIFYIADPAAGPMRLTETEFTTNWIASAEYNDGVALFINSTPRFYEQEDEKTGELSWAFIVRYLFQYRQLLMQMVLALAMGTVLQLIAPFLTQSIVDLGIYSHNLSFIQLILIAQVMIFIGSTSMDFIKSWILLHISTRVNISILTDLLIKLMKLPMSFFDTKTPGDIMQRITDEKRIESFLTGSTLSIVFSVFNFVVFAVVIAIYNSVIFFVFAVSTILYVTWILIFLKKRRELDYKQFSNNSKNQDNIIELVFGMQEIKLNNSEIRKRWSWEHIQARLFRFNIKSLALNQYQQAGAAFINQGKNIFITYLSAKAVIDGNLTLGAMVAIQYIIGQLNGPVEQFLNFVKSYQDARISVERLNEIHRLDDEEPEGKTYINRMPDNKSIALHNVTFRYPGAGNEPVLNSINLYIPAGKTTAIVGMSGSGKTTILKLLLRFYLPEAGDIRVGTERLNDIRHRLWRDQCSIVMQDGYLFTDTIANNIAISDEEPDPEKLNNAIRIANIQDVIESLPYGLNSRIGAGGGGLSQGQKQRILIARAVYKNPAYIFFDEATNALDANNEKVIVENLGEFLKGKTVVIVAHRLSTVKNADNIVVLHKGSIIEQGTHQELTLKKGEYYNLIKNQLEFGL</sequence>
<keyword evidence="9 10" id="KW-0472">Membrane</keyword>
<dbReference type="InterPro" id="IPR036640">
    <property type="entry name" value="ABC1_TM_sf"/>
</dbReference>
<dbReference type="Pfam" id="PF00005">
    <property type="entry name" value="ABC_tran"/>
    <property type="match status" value="1"/>
</dbReference>
<evidence type="ECO:0000256" key="8">
    <source>
        <dbReference type="ARBA" id="ARBA00022989"/>
    </source>
</evidence>
<dbReference type="RefSeq" id="WP_094569840.1">
    <property type="nucleotide sequence ID" value="NZ_CP022743.1"/>
</dbReference>
<evidence type="ECO:0000256" key="4">
    <source>
        <dbReference type="ARBA" id="ARBA00022692"/>
    </source>
</evidence>
<dbReference type="SMART" id="SM00382">
    <property type="entry name" value="AAA"/>
    <property type="match status" value="1"/>
</dbReference>
<dbReference type="AlphaFoldDB" id="A0A223NUM2"/>
<evidence type="ECO:0000256" key="9">
    <source>
        <dbReference type="ARBA" id="ARBA00023136"/>
    </source>
</evidence>
<dbReference type="GO" id="GO:0015421">
    <property type="term" value="F:ABC-type oligopeptide transporter activity"/>
    <property type="evidence" value="ECO:0007669"/>
    <property type="project" value="TreeGrafter"/>
</dbReference>
<evidence type="ECO:0000256" key="10">
    <source>
        <dbReference type="SAM" id="Phobius"/>
    </source>
</evidence>
<dbReference type="PANTHER" id="PTHR43394">
    <property type="entry name" value="ATP-DEPENDENT PERMEASE MDL1, MITOCHONDRIAL"/>
    <property type="match status" value="1"/>
</dbReference>
<proteinExistence type="predicted"/>
<feature type="transmembrane region" description="Helical" evidence="10">
    <location>
        <begin position="306"/>
        <end position="326"/>
    </location>
</feature>
<dbReference type="KEGG" id="muc:MuYL_1476"/>
<dbReference type="PANTHER" id="PTHR43394:SF1">
    <property type="entry name" value="ATP-BINDING CASSETTE SUB-FAMILY B MEMBER 10, MITOCHONDRIAL"/>
    <property type="match status" value="1"/>
</dbReference>
<dbReference type="InterPro" id="IPR003439">
    <property type="entry name" value="ABC_transporter-like_ATP-bd"/>
</dbReference>
<evidence type="ECO:0000313" key="15">
    <source>
        <dbReference type="Proteomes" id="UP000215002"/>
    </source>
</evidence>
<evidence type="ECO:0000256" key="6">
    <source>
        <dbReference type="ARBA" id="ARBA00022801"/>
    </source>
</evidence>
<dbReference type="InterPro" id="IPR017871">
    <property type="entry name" value="ABC_transporter-like_CS"/>
</dbReference>
<dbReference type="SUPFAM" id="SSF52540">
    <property type="entry name" value="P-loop containing nucleoside triphosphate hydrolases"/>
    <property type="match status" value="1"/>
</dbReference>
<dbReference type="GO" id="GO:0005524">
    <property type="term" value="F:ATP binding"/>
    <property type="evidence" value="ECO:0007669"/>
    <property type="project" value="UniProtKB-KW"/>
</dbReference>
<keyword evidence="8 10" id="KW-1133">Transmembrane helix</keyword>
<evidence type="ECO:0000259" key="12">
    <source>
        <dbReference type="PROSITE" id="PS50929"/>
    </source>
</evidence>
<dbReference type="SUPFAM" id="SSF90123">
    <property type="entry name" value="ABC transporter transmembrane region"/>
    <property type="match status" value="1"/>
</dbReference>
<keyword evidence="4 10" id="KW-0812">Transmembrane</keyword>
<evidence type="ECO:0000256" key="1">
    <source>
        <dbReference type="ARBA" id="ARBA00004651"/>
    </source>
</evidence>
<dbReference type="InterPro" id="IPR027417">
    <property type="entry name" value="P-loop_NTPase"/>
</dbReference>
<keyword evidence="15" id="KW-1185">Reference proteome</keyword>
<evidence type="ECO:0000259" key="13">
    <source>
        <dbReference type="PROSITE" id="PS50990"/>
    </source>
</evidence>
<reference evidence="14 15" key="1">
    <citation type="submission" date="2017-08" db="EMBL/GenBank/DDBJ databases">
        <title>Complete genome sequence of Mucilaginibacter sp. strain BJC16-A31.</title>
        <authorList>
            <consortium name="Henan University of Science and Technology"/>
            <person name="You X."/>
        </authorList>
    </citation>
    <scope>NUCLEOTIDE SEQUENCE [LARGE SCALE GENOMIC DNA]</scope>
    <source>
        <strain evidence="14 15">BJC16-A31</strain>
    </source>
</reference>
<keyword evidence="5" id="KW-0547">Nucleotide-binding</keyword>
<keyword evidence="7 14" id="KW-0067">ATP-binding</keyword>
<evidence type="ECO:0000256" key="7">
    <source>
        <dbReference type="ARBA" id="ARBA00022840"/>
    </source>
</evidence>
<name>A0A223NUM2_9SPHI</name>
<dbReference type="Proteomes" id="UP000215002">
    <property type="component" value="Chromosome"/>
</dbReference>